<dbReference type="Gene3D" id="2.40.128.110">
    <property type="entry name" value="Lipid/polyisoprenoid-binding, YceI-like"/>
    <property type="match status" value="1"/>
</dbReference>
<dbReference type="SUPFAM" id="SSF101874">
    <property type="entry name" value="YceI-like"/>
    <property type="match status" value="1"/>
</dbReference>
<protein>
    <submittedName>
        <fullName evidence="3">YceI family protein</fullName>
    </submittedName>
</protein>
<reference evidence="3 4" key="1">
    <citation type="submission" date="2020-08" db="EMBL/GenBank/DDBJ databases">
        <title>A Genomic Blueprint of the Chicken Gut Microbiome.</title>
        <authorList>
            <person name="Gilroy R."/>
            <person name="Ravi A."/>
            <person name="Getino M."/>
            <person name="Pursley I."/>
            <person name="Horton D.L."/>
            <person name="Alikhan N.-F."/>
            <person name="Baker D."/>
            <person name="Gharbi K."/>
            <person name="Hall N."/>
            <person name="Watson M."/>
            <person name="Adriaenssens E.M."/>
            <person name="Foster-Nyarko E."/>
            <person name="Jarju S."/>
            <person name="Secka A."/>
            <person name="Antonio M."/>
            <person name="Oren A."/>
            <person name="Chaudhuri R."/>
            <person name="La Ragione R.M."/>
            <person name="Hildebrand F."/>
            <person name="Pallen M.J."/>
        </authorList>
    </citation>
    <scope>NUCLEOTIDE SEQUENCE [LARGE SCALE GENOMIC DNA]</scope>
    <source>
        <strain evidence="3 4">Sa1CVA4</strain>
    </source>
</reference>
<dbReference type="RefSeq" id="WP_251832965.1">
    <property type="nucleotide sequence ID" value="NZ_JACSPS010000002.1"/>
</dbReference>
<dbReference type="Proteomes" id="UP000626242">
    <property type="component" value="Unassembled WGS sequence"/>
</dbReference>
<evidence type="ECO:0000256" key="1">
    <source>
        <dbReference type="SAM" id="SignalP"/>
    </source>
</evidence>
<organism evidence="3 4">
    <name type="scientific">Kaistella pullorum</name>
    <dbReference type="NCBI Taxonomy" id="2763074"/>
    <lineage>
        <taxon>Bacteria</taxon>
        <taxon>Pseudomonadati</taxon>
        <taxon>Bacteroidota</taxon>
        <taxon>Flavobacteriia</taxon>
        <taxon>Flavobacteriales</taxon>
        <taxon>Weeksellaceae</taxon>
        <taxon>Chryseobacterium group</taxon>
        <taxon>Kaistella</taxon>
    </lineage>
</organism>
<sequence length="219" mass="23610">MNKISGFMAATALLSALSAVSCAKDKPATSETSAVTTSKDGAVYQIDTANSRVEWKGFKIVKSENASHFGTIKFQSGEITMHEGKLESGKFTADMTSMTSTDLKDDSEQNAKLIGHLKSPDFFDTEKFPTATFEITSVNAKPEGDYNTEINGNLNIKGISKPITLNANVSESEGIVTIATEPKDIDREDFGVKFQMPVANGLIKNEMNLQILIKASAAK</sequence>
<dbReference type="PROSITE" id="PS51257">
    <property type="entry name" value="PROKAR_LIPOPROTEIN"/>
    <property type="match status" value="1"/>
</dbReference>
<dbReference type="PANTHER" id="PTHR34406">
    <property type="entry name" value="PROTEIN YCEI"/>
    <property type="match status" value="1"/>
</dbReference>
<evidence type="ECO:0000313" key="3">
    <source>
        <dbReference type="EMBL" id="MBD8017752.1"/>
    </source>
</evidence>
<feature type="chain" id="PRO_5045321750" evidence="1">
    <location>
        <begin position="24"/>
        <end position="219"/>
    </location>
</feature>
<gene>
    <name evidence="3" type="ORF">H9628_04645</name>
</gene>
<name>A0ABR8WLD5_9FLAO</name>
<dbReference type="InterPro" id="IPR036761">
    <property type="entry name" value="TTHA0802/YceI-like_sf"/>
</dbReference>
<dbReference type="PANTHER" id="PTHR34406:SF1">
    <property type="entry name" value="PROTEIN YCEI"/>
    <property type="match status" value="1"/>
</dbReference>
<feature type="domain" description="Lipid/polyisoprenoid-binding YceI-like" evidence="2">
    <location>
        <begin position="43"/>
        <end position="218"/>
    </location>
</feature>
<dbReference type="InterPro" id="IPR007372">
    <property type="entry name" value="Lipid/polyisoprenoid-bd_YceI"/>
</dbReference>
<accession>A0ABR8WLD5</accession>
<keyword evidence="4" id="KW-1185">Reference proteome</keyword>
<evidence type="ECO:0000259" key="2">
    <source>
        <dbReference type="SMART" id="SM00867"/>
    </source>
</evidence>
<dbReference type="EMBL" id="JACSPS010000002">
    <property type="protein sequence ID" value="MBD8017752.1"/>
    <property type="molecule type" value="Genomic_DNA"/>
</dbReference>
<dbReference type="Pfam" id="PF04264">
    <property type="entry name" value="YceI"/>
    <property type="match status" value="1"/>
</dbReference>
<comment type="caution">
    <text evidence="3">The sequence shown here is derived from an EMBL/GenBank/DDBJ whole genome shotgun (WGS) entry which is preliminary data.</text>
</comment>
<proteinExistence type="predicted"/>
<evidence type="ECO:0000313" key="4">
    <source>
        <dbReference type="Proteomes" id="UP000626242"/>
    </source>
</evidence>
<keyword evidence="1" id="KW-0732">Signal</keyword>
<feature type="signal peptide" evidence="1">
    <location>
        <begin position="1"/>
        <end position="23"/>
    </location>
</feature>
<dbReference type="SMART" id="SM00867">
    <property type="entry name" value="YceI"/>
    <property type="match status" value="1"/>
</dbReference>